<gene>
    <name evidence="1" type="ORF">ABMA28_007270</name>
</gene>
<dbReference type="Proteomes" id="UP001549921">
    <property type="component" value="Unassembled WGS sequence"/>
</dbReference>
<accession>A0ABD0TQ26</accession>
<dbReference type="InterPro" id="IPR036691">
    <property type="entry name" value="Endo/exonu/phosph_ase_sf"/>
</dbReference>
<comment type="caution">
    <text evidence="1">The sequence shown here is derived from an EMBL/GenBank/DDBJ whole genome shotgun (WGS) entry which is preliminary data.</text>
</comment>
<name>A0ABD0TQ26_LOXSC</name>
<dbReference type="Gene3D" id="3.60.10.10">
    <property type="entry name" value="Endonuclease/exonuclease/phosphatase"/>
    <property type="match status" value="1"/>
</dbReference>
<sequence>MNLDLLIDIDKSLNIECHTVSVPEECGSVLKKYPIQVLHVNVRSMYCNFDNFLIILARLGIPFDVIVMSECWIKPSSTIRQIDGYTSGNTQKYINKAGGVVAYVKDKWSPNFLEPDIDEANCLIVEVPNVFTVLETSFTRNTEGSQMTKTRNVSTPDTATSMFHFFES</sequence>
<evidence type="ECO:0000313" key="2">
    <source>
        <dbReference type="Proteomes" id="UP001549921"/>
    </source>
</evidence>
<reference evidence="1 2" key="1">
    <citation type="submission" date="2024-06" db="EMBL/GenBank/DDBJ databases">
        <title>A chromosome-level genome assembly of beet webworm, Loxostege sticticalis.</title>
        <authorList>
            <person name="Zhang Y."/>
        </authorList>
    </citation>
    <scope>NUCLEOTIDE SEQUENCE [LARGE SCALE GENOMIC DNA]</scope>
    <source>
        <strain evidence="1">AQ028</strain>
        <tissue evidence="1">Male pupae</tissue>
    </source>
</reference>
<proteinExistence type="predicted"/>
<dbReference type="SUPFAM" id="SSF56219">
    <property type="entry name" value="DNase I-like"/>
    <property type="match status" value="1"/>
</dbReference>
<organism evidence="1 2">
    <name type="scientific">Loxostege sticticalis</name>
    <name type="common">Beet webworm moth</name>
    <dbReference type="NCBI Taxonomy" id="481309"/>
    <lineage>
        <taxon>Eukaryota</taxon>
        <taxon>Metazoa</taxon>
        <taxon>Ecdysozoa</taxon>
        <taxon>Arthropoda</taxon>
        <taxon>Hexapoda</taxon>
        <taxon>Insecta</taxon>
        <taxon>Pterygota</taxon>
        <taxon>Neoptera</taxon>
        <taxon>Endopterygota</taxon>
        <taxon>Lepidoptera</taxon>
        <taxon>Glossata</taxon>
        <taxon>Ditrysia</taxon>
        <taxon>Pyraloidea</taxon>
        <taxon>Crambidae</taxon>
        <taxon>Pyraustinae</taxon>
        <taxon>Loxostege</taxon>
    </lineage>
</organism>
<dbReference type="AlphaFoldDB" id="A0ABD0TQ26"/>
<evidence type="ECO:0000313" key="1">
    <source>
        <dbReference type="EMBL" id="KAL0851473.1"/>
    </source>
</evidence>
<protein>
    <submittedName>
        <fullName evidence="1">Uncharacterized protein</fullName>
    </submittedName>
</protein>
<dbReference type="EMBL" id="JBEDNZ010000002">
    <property type="protein sequence ID" value="KAL0851473.1"/>
    <property type="molecule type" value="Genomic_DNA"/>
</dbReference>